<name>A0A1I0BPH2_9RHOB</name>
<dbReference type="Pfam" id="PF11164">
    <property type="entry name" value="DUF2948"/>
    <property type="match status" value="1"/>
</dbReference>
<dbReference type="AlphaFoldDB" id="A0A1I0BPH2"/>
<sequence length="158" mass="17506">MTQDARFADADPRPMALKAEDEADLRIMSALVQDAILPGTEISHDPKTRRLALLLNRFRWEDADQARAEGRGFERVRSLLVINDVMRLQSDGVDRDADTVLALLSMEWQPGEDGMGRLVLNFAGDGTVAADVECINLDLRDVTQPYLAPSGKAPHHPE</sequence>
<accession>A0A1I0BPH2</accession>
<dbReference type="RefSeq" id="WP_090732933.1">
    <property type="nucleotide sequence ID" value="NZ_FOHO01000003.1"/>
</dbReference>
<reference evidence="1 2" key="1">
    <citation type="submission" date="2016-10" db="EMBL/GenBank/DDBJ databases">
        <authorList>
            <person name="de Groot N.N."/>
        </authorList>
    </citation>
    <scope>NUCLEOTIDE SEQUENCE [LARGE SCALE GENOMIC DNA]</scope>
    <source>
        <strain evidence="1 2">DSM 17862</strain>
    </source>
</reference>
<proteinExistence type="predicted"/>
<dbReference type="OrthoDB" id="9806367at2"/>
<evidence type="ECO:0008006" key="3">
    <source>
        <dbReference type="Google" id="ProtNLM"/>
    </source>
</evidence>
<keyword evidence="2" id="KW-1185">Reference proteome</keyword>
<protein>
    <recommendedName>
        <fullName evidence="3">DUF2948 domain-containing protein</fullName>
    </recommendedName>
</protein>
<evidence type="ECO:0000313" key="1">
    <source>
        <dbReference type="EMBL" id="SET08906.1"/>
    </source>
</evidence>
<organism evidence="1 2">
    <name type="scientific">Paracoccus homiensis</name>
    <dbReference type="NCBI Taxonomy" id="364199"/>
    <lineage>
        <taxon>Bacteria</taxon>
        <taxon>Pseudomonadati</taxon>
        <taxon>Pseudomonadota</taxon>
        <taxon>Alphaproteobacteria</taxon>
        <taxon>Rhodobacterales</taxon>
        <taxon>Paracoccaceae</taxon>
        <taxon>Paracoccus</taxon>
    </lineage>
</organism>
<dbReference type="Proteomes" id="UP000199180">
    <property type="component" value="Unassembled WGS sequence"/>
</dbReference>
<dbReference type="EMBL" id="FOHO01000003">
    <property type="protein sequence ID" value="SET08906.1"/>
    <property type="molecule type" value="Genomic_DNA"/>
</dbReference>
<evidence type="ECO:0000313" key="2">
    <source>
        <dbReference type="Proteomes" id="UP000199180"/>
    </source>
</evidence>
<gene>
    <name evidence="1" type="ORF">SAMN04489858_10319</name>
</gene>
<dbReference type="InterPro" id="IPR021335">
    <property type="entry name" value="DUF2948"/>
</dbReference>
<dbReference type="STRING" id="364199.SAMN04489858_10319"/>